<dbReference type="Pfam" id="PF14441">
    <property type="entry name" value="OTT_1508_deam"/>
    <property type="match status" value="1"/>
</dbReference>
<dbReference type="Proteomes" id="UP001610446">
    <property type="component" value="Unassembled WGS sequence"/>
</dbReference>
<evidence type="ECO:0000313" key="2">
    <source>
        <dbReference type="Proteomes" id="UP001610446"/>
    </source>
</evidence>
<reference evidence="1 2" key="1">
    <citation type="submission" date="2024-07" db="EMBL/GenBank/DDBJ databases">
        <title>Section-level genome sequencing and comparative genomics of Aspergillus sections Usti and Cavernicolus.</title>
        <authorList>
            <consortium name="Lawrence Berkeley National Laboratory"/>
            <person name="Nybo J.L."/>
            <person name="Vesth T.C."/>
            <person name="Theobald S."/>
            <person name="Frisvad J.C."/>
            <person name="Larsen T.O."/>
            <person name="Kjaerboelling I."/>
            <person name="Rothschild-Mancinelli K."/>
            <person name="Lyhne E.K."/>
            <person name="Kogle M.E."/>
            <person name="Barry K."/>
            <person name="Clum A."/>
            <person name="Na H."/>
            <person name="Ledsgaard L."/>
            <person name="Lin J."/>
            <person name="Lipzen A."/>
            <person name="Kuo A."/>
            <person name="Riley R."/>
            <person name="Mondo S."/>
            <person name="Labutti K."/>
            <person name="Haridas S."/>
            <person name="Pangalinan J."/>
            <person name="Salamov A.A."/>
            <person name="Simmons B.A."/>
            <person name="Magnuson J.K."/>
            <person name="Chen J."/>
            <person name="Drula E."/>
            <person name="Henrissat B."/>
            <person name="Wiebenga A."/>
            <person name="Lubbers R.J."/>
            <person name="Gomes A.C."/>
            <person name="Makela M.R."/>
            <person name="Stajich J."/>
            <person name="Grigoriev I.V."/>
            <person name="Mortensen U.H."/>
            <person name="De Vries R.P."/>
            <person name="Baker S.E."/>
            <person name="Andersen M.R."/>
        </authorList>
    </citation>
    <scope>NUCLEOTIDE SEQUENCE [LARGE SCALE GENOMIC DNA]</scope>
    <source>
        <strain evidence="1 2">CBS 123904</strain>
    </source>
</reference>
<accession>A0ABR4JCR8</accession>
<evidence type="ECO:0000313" key="1">
    <source>
        <dbReference type="EMBL" id="KAL2837359.1"/>
    </source>
</evidence>
<comment type="caution">
    <text evidence="1">The sequence shown here is derived from an EMBL/GenBank/DDBJ whole genome shotgun (WGS) entry which is preliminary data.</text>
</comment>
<dbReference type="EMBL" id="JBFXLU010000162">
    <property type="protein sequence ID" value="KAL2837359.1"/>
    <property type="molecule type" value="Genomic_DNA"/>
</dbReference>
<sequence>MPPASSYPTLRPVQTALPSDTIWSGVAEDDFRYHLVTLQKQTNAVPMDVLTAEDINDQQHCILPGPFLPLKIEKQFADDFAYIAAVTEGAQSVAAVCLEQHLEPPSLASDFPTLVITVAGMDVIDENVKDMLHTIVTQLQHHSQAVSRHNDSAPQTESRVEIIFRSIILQHEQKLLGRLRSRKWSKPNYLARTHKKPLWADFGNLLHRAQHIYPRRSERKVREAIASSIQEIRKLYEDFEASNCCSQGANQVLLAKLVRGTFLWCKSPPIGEYASKLETAGATTPQMAAAIKTLRQLEKIGAYWRIAKDLFAVTDQYRCLFQRVNLEYLTPYASVPTAIAYETWAHTCHVHAEIQLVVDIEKRAKTGNNASAAEIRRPRAIGTSKYLCYLCYLFLRYHGAFQMLSTHGRLYDQWTVPDLAEYDTVMRHKLAAVLKSIDENVVHQINETKCGIWRAEPMTSRQNLLLFDTEDRSVDSLEDG</sequence>
<gene>
    <name evidence="1" type="ORF">BJY01DRAFT_221099</name>
</gene>
<name>A0ABR4JCR8_9EURO</name>
<organism evidence="1 2">
    <name type="scientific">Aspergillus pseudoustus</name>
    <dbReference type="NCBI Taxonomy" id="1810923"/>
    <lineage>
        <taxon>Eukaryota</taxon>
        <taxon>Fungi</taxon>
        <taxon>Dikarya</taxon>
        <taxon>Ascomycota</taxon>
        <taxon>Pezizomycotina</taxon>
        <taxon>Eurotiomycetes</taxon>
        <taxon>Eurotiomycetidae</taxon>
        <taxon>Eurotiales</taxon>
        <taxon>Aspergillaceae</taxon>
        <taxon>Aspergillus</taxon>
        <taxon>Aspergillus subgen. Nidulantes</taxon>
    </lineage>
</organism>
<dbReference type="InterPro" id="IPR027796">
    <property type="entry name" value="OTT_1508_deam-like"/>
</dbReference>
<proteinExistence type="predicted"/>
<protein>
    <submittedName>
        <fullName evidence="1">Uncharacterized protein</fullName>
    </submittedName>
</protein>
<keyword evidence="2" id="KW-1185">Reference proteome</keyword>